<proteinExistence type="inferred from homology"/>
<dbReference type="GO" id="GO:0016791">
    <property type="term" value="F:phosphatase activity"/>
    <property type="evidence" value="ECO:0007669"/>
    <property type="project" value="UniProtKB-UniRule"/>
</dbReference>
<evidence type="ECO:0000256" key="12">
    <source>
        <dbReference type="HAMAP-Rule" id="MF_01261"/>
    </source>
</evidence>
<dbReference type="GO" id="GO:0000287">
    <property type="term" value="F:magnesium ion binding"/>
    <property type="evidence" value="ECO:0007669"/>
    <property type="project" value="UniProtKB-UniRule"/>
</dbReference>
<keyword evidence="11 12" id="KW-0694">RNA-binding</keyword>
<dbReference type="PANTHER" id="PTHR47545:SF1">
    <property type="entry name" value="MULTIFUNCTIONAL CCA PROTEIN"/>
    <property type="match status" value="1"/>
</dbReference>
<dbReference type="CDD" id="cd00077">
    <property type="entry name" value="HDc"/>
    <property type="match status" value="1"/>
</dbReference>
<accession>A0A7C1VSE9</accession>
<dbReference type="InterPro" id="IPR043519">
    <property type="entry name" value="NT_sf"/>
</dbReference>
<keyword evidence="8 12" id="KW-0378">Hydrolase</keyword>
<feature type="domain" description="HD" evidence="13">
    <location>
        <begin position="225"/>
        <end position="326"/>
    </location>
</feature>
<evidence type="ECO:0000256" key="6">
    <source>
        <dbReference type="ARBA" id="ARBA00022741"/>
    </source>
</evidence>
<feature type="binding site" evidence="12">
    <location>
        <position position="140"/>
    </location>
    <ligand>
        <name>ATP</name>
        <dbReference type="ChEBI" id="CHEBI:30616"/>
    </ligand>
</feature>
<keyword evidence="5 12" id="KW-0479">Metal-binding</keyword>
<feature type="binding site" evidence="12">
    <location>
        <position position="23"/>
    </location>
    <ligand>
        <name>Mg(2+)</name>
        <dbReference type="ChEBI" id="CHEBI:18420"/>
    </ligand>
</feature>
<evidence type="ECO:0000256" key="3">
    <source>
        <dbReference type="ARBA" id="ARBA00022694"/>
    </source>
</evidence>
<dbReference type="Pfam" id="PF01743">
    <property type="entry name" value="PolyA_pol"/>
    <property type="match status" value="1"/>
</dbReference>
<evidence type="ECO:0000256" key="2">
    <source>
        <dbReference type="ARBA" id="ARBA00022679"/>
    </source>
</evidence>
<feature type="binding site" evidence="12">
    <location>
        <position position="8"/>
    </location>
    <ligand>
        <name>CTP</name>
        <dbReference type="ChEBI" id="CHEBI:37563"/>
    </ligand>
</feature>
<dbReference type="GO" id="GO:0000049">
    <property type="term" value="F:tRNA binding"/>
    <property type="evidence" value="ECO:0007669"/>
    <property type="project" value="UniProtKB-UniRule"/>
</dbReference>
<dbReference type="PANTHER" id="PTHR47545">
    <property type="entry name" value="MULTIFUNCTIONAL CCA PROTEIN"/>
    <property type="match status" value="1"/>
</dbReference>
<evidence type="ECO:0000256" key="11">
    <source>
        <dbReference type="ARBA" id="ARBA00022884"/>
    </source>
</evidence>
<comment type="cofactor">
    <cofactor evidence="12">
        <name>Ni(2+)</name>
        <dbReference type="ChEBI" id="CHEBI:49786"/>
    </cofactor>
    <text evidence="12">Nickel for phosphatase activity.</text>
</comment>
<dbReference type="SUPFAM" id="SSF81301">
    <property type="entry name" value="Nucleotidyltransferase"/>
    <property type="match status" value="1"/>
</dbReference>
<comment type="subunit">
    <text evidence="12">Monomer. Can also form homodimers and oligomers.</text>
</comment>
<dbReference type="HAMAP" id="MF_01261">
    <property type="entry name" value="CCA_bact_type1"/>
    <property type="match status" value="1"/>
</dbReference>
<keyword evidence="7 12" id="KW-0692">RNA repair</keyword>
<evidence type="ECO:0000259" key="13">
    <source>
        <dbReference type="PROSITE" id="PS51831"/>
    </source>
</evidence>
<dbReference type="Pfam" id="PF01966">
    <property type="entry name" value="HD"/>
    <property type="match status" value="1"/>
</dbReference>
<reference evidence="14" key="1">
    <citation type="journal article" date="2020" name="mSystems">
        <title>Genome- and Community-Level Interaction Insights into Carbon Utilization and Element Cycling Functions of Hydrothermarchaeota in Hydrothermal Sediment.</title>
        <authorList>
            <person name="Zhou Z."/>
            <person name="Liu Y."/>
            <person name="Xu W."/>
            <person name="Pan J."/>
            <person name="Luo Z.H."/>
            <person name="Li M."/>
        </authorList>
    </citation>
    <scope>NUCLEOTIDE SEQUENCE [LARGE SCALE GENOMIC DNA]</scope>
    <source>
        <strain evidence="14">HyVt-380</strain>
    </source>
</reference>
<dbReference type="InterPro" id="IPR003607">
    <property type="entry name" value="HD/PDEase_dom"/>
</dbReference>
<feature type="binding site" evidence="12">
    <location>
        <position position="91"/>
    </location>
    <ligand>
        <name>CTP</name>
        <dbReference type="ChEBI" id="CHEBI:37563"/>
    </ligand>
</feature>
<dbReference type="InterPro" id="IPR002646">
    <property type="entry name" value="PolA_pol_head_dom"/>
</dbReference>
<dbReference type="EMBL" id="DRHY01000208">
    <property type="protein sequence ID" value="HEC74620.1"/>
    <property type="molecule type" value="Genomic_DNA"/>
</dbReference>
<dbReference type="Proteomes" id="UP000886384">
    <property type="component" value="Unassembled WGS sequence"/>
</dbReference>
<dbReference type="InterPro" id="IPR006674">
    <property type="entry name" value="HD_domain"/>
</dbReference>
<feature type="binding site" evidence="12">
    <location>
        <position position="8"/>
    </location>
    <ligand>
        <name>ATP</name>
        <dbReference type="ChEBI" id="CHEBI:30616"/>
    </ligand>
</feature>
<feature type="binding site" evidence="12">
    <location>
        <position position="91"/>
    </location>
    <ligand>
        <name>ATP</name>
        <dbReference type="ChEBI" id="CHEBI:30616"/>
    </ligand>
</feature>
<comment type="similarity">
    <text evidence="12">Belongs to the tRNA nucleotidyltransferase/poly(A) polymerase family. Bacterial CCA-adding enzyme type 1 subfamily.</text>
</comment>
<keyword evidence="9 12" id="KW-0067">ATP-binding</keyword>
<evidence type="ECO:0000256" key="4">
    <source>
        <dbReference type="ARBA" id="ARBA00022695"/>
    </source>
</evidence>
<dbReference type="Gene3D" id="3.30.460.10">
    <property type="entry name" value="Beta Polymerase, domain 2"/>
    <property type="match status" value="1"/>
</dbReference>
<dbReference type="InterPro" id="IPR050124">
    <property type="entry name" value="tRNA_CCA-adding_enzyme"/>
</dbReference>
<dbReference type="NCBIfam" id="NF008137">
    <property type="entry name" value="PRK10885.1"/>
    <property type="match status" value="1"/>
</dbReference>
<evidence type="ECO:0000256" key="7">
    <source>
        <dbReference type="ARBA" id="ARBA00022800"/>
    </source>
</evidence>
<gene>
    <name evidence="12" type="primary">cca</name>
    <name evidence="14" type="ORF">ENI26_09660</name>
</gene>
<feature type="binding site" evidence="12">
    <location>
        <position position="140"/>
    </location>
    <ligand>
        <name>CTP</name>
        <dbReference type="ChEBI" id="CHEBI:37563"/>
    </ligand>
</feature>
<evidence type="ECO:0000256" key="8">
    <source>
        <dbReference type="ARBA" id="ARBA00022801"/>
    </source>
</evidence>
<comment type="catalytic activity">
    <reaction evidence="12">
        <text>a tRNA precursor + 2 CTP + ATP = a tRNA with a 3' CCA end + 3 diphosphate</text>
        <dbReference type="Rhea" id="RHEA:14433"/>
        <dbReference type="Rhea" id="RHEA-COMP:10465"/>
        <dbReference type="Rhea" id="RHEA-COMP:10468"/>
        <dbReference type="ChEBI" id="CHEBI:30616"/>
        <dbReference type="ChEBI" id="CHEBI:33019"/>
        <dbReference type="ChEBI" id="CHEBI:37563"/>
        <dbReference type="ChEBI" id="CHEBI:74896"/>
        <dbReference type="ChEBI" id="CHEBI:83071"/>
        <dbReference type="EC" id="2.7.7.72"/>
    </reaction>
</comment>
<dbReference type="GO" id="GO:0001680">
    <property type="term" value="P:tRNA 3'-terminal CCA addition"/>
    <property type="evidence" value="ECO:0007669"/>
    <property type="project" value="UniProtKB-UniRule"/>
</dbReference>
<dbReference type="EC" id="3.1.4.-" evidence="12"/>
<protein>
    <recommendedName>
        <fullName evidence="12">Multifunctional CCA protein</fullName>
    </recommendedName>
    <domain>
        <recommendedName>
            <fullName evidence="12">CCA-adding enzyme</fullName>
            <ecNumber evidence="12">2.7.7.72</ecNumber>
        </recommendedName>
        <alternativeName>
            <fullName evidence="12">CCA tRNA nucleotidyltransferase</fullName>
        </alternativeName>
        <alternativeName>
            <fullName evidence="12">tRNA CCA-pyrophosphorylase</fullName>
        </alternativeName>
        <alternativeName>
            <fullName evidence="12">tRNA adenylyl-/cytidylyl-transferase</fullName>
        </alternativeName>
        <alternativeName>
            <fullName evidence="12">tRNA nucleotidyltransferase</fullName>
        </alternativeName>
        <alternativeName>
            <fullName evidence="12">tRNA-NT</fullName>
        </alternativeName>
    </domain>
    <domain>
        <recommendedName>
            <fullName evidence="12">2'-nucleotidase</fullName>
            <ecNumber evidence="12">3.1.3.-</ecNumber>
        </recommendedName>
    </domain>
    <domain>
        <recommendedName>
            <fullName evidence="12">2',3'-cyclic phosphodiesterase</fullName>
            <ecNumber evidence="12">3.1.4.-</ecNumber>
        </recommendedName>
    </domain>
    <domain>
        <recommendedName>
            <fullName evidence="12">Phosphatase</fullName>
        </recommendedName>
    </domain>
</protein>
<dbReference type="GO" id="GO:0004810">
    <property type="term" value="F:CCA tRNA nucleotidyltransferase activity"/>
    <property type="evidence" value="ECO:0007669"/>
    <property type="project" value="UniProtKB-UniRule"/>
</dbReference>
<dbReference type="HAMAP" id="MF_01262">
    <property type="entry name" value="CCA_bact_type2"/>
    <property type="match status" value="1"/>
</dbReference>
<feature type="binding site" evidence="12">
    <location>
        <position position="11"/>
    </location>
    <ligand>
        <name>ATP</name>
        <dbReference type="ChEBI" id="CHEBI:30616"/>
    </ligand>
</feature>
<dbReference type="PIRSF" id="PIRSF000813">
    <property type="entry name" value="CCA_bact"/>
    <property type="match status" value="1"/>
</dbReference>
<dbReference type="EC" id="3.1.3.-" evidence="12"/>
<dbReference type="GO" id="GO:0042245">
    <property type="term" value="P:RNA repair"/>
    <property type="evidence" value="ECO:0007669"/>
    <property type="project" value="UniProtKB-KW"/>
</dbReference>
<dbReference type="PROSITE" id="PS51831">
    <property type="entry name" value="HD"/>
    <property type="match status" value="1"/>
</dbReference>
<evidence type="ECO:0000256" key="5">
    <source>
        <dbReference type="ARBA" id="ARBA00022723"/>
    </source>
</evidence>
<comment type="cofactor">
    <cofactor evidence="12">
        <name>Mg(2+)</name>
        <dbReference type="ChEBI" id="CHEBI:18420"/>
    </cofactor>
    <text evidence="12">Magnesium is required for nucleotidyltransferase activity.</text>
</comment>
<feature type="binding site" evidence="12">
    <location>
        <position position="137"/>
    </location>
    <ligand>
        <name>CTP</name>
        <dbReference type="ChEBI" id="CHEBI:37563"/>
    </ligand>
</feature>
<dbReference type="InterPro" id="IPR032828">
    <property type="entry name" value="PolyA_RNA-bd"/>
</dbReference>
<keyword evidence="4 12" id="KW-0548">Nucleotidyltransferase</keyword>
<feature type="binding site" evidence="12">
    <location>
        <position position="137"/>
    </location>
    <ligand>
        <name>ATP</name>
        <dbReference type="ChEBI" id="CHEBI:30616"/>
    </ligand>
</feature>
<dbReference type="CDD" id="cd05398">
    <property type="entry name" value="NT_ClassII-CCAase"/>
    <property type="match status" value="1"/>
</dbReference>
<keyword evidence="10 12" id="KW-0460">Magnesium</keyword>
<dbReference type="Gene3D" id="1.10.3090.10">
    <property type="entry name" value="cca-adding enzyme, domain 2"/>
    <property type="match status" value="1"/>
</dbReference>
<feature type="binding site" evidence="12">
    <location>
        <position position="11"/>
    </location>
    <ligand>
        <name>CTP</name>
        <dbReference type="ChEBI" id="CHEBI:37563"/>
    </ligand>
</feature>
<comment type="catalytic activity">
    <reaction evidence="12">
        <text>a tRNA with a 3' CCA end + 2 CTP + ATP = a tRNA with a 3' CCACCA end + 3 diphosphate</text>
        <dbReference type="Rhea" id="RHEA:76235"/>
        <dbReference type="Rhea" id="RHEA-COMP:10468"/>
        <dbReference type="Rhea" id="RHEA-COMP:18655"/>
        <dbReference type="ChEBI" id="CHEBI:30616"/>
        <dbReference type="ChEBI" id="CHEBI:33019"/>
        <dbReference type="ChEBI" id="CHEBI:37563"/>
        <dbReference type="ChEBI" id="CHEBI:83071"/>
        <dbReference type="ChEBI" id="CHEBI:195187"/>
    </reaction>
</comment>
<keyword evidence="2 12" id="KW-0808">Transferase</keyword>
<evidence type="ECO:0000256" key="1">
    <source>
        <dbReference type="ARBA" id="ARBA00022596"/>
    </source>
</evidence>
<keyword evidence="12" id="KW-0511">Multifunctional enzyme</keyword>
<evidence type="ECO:0000256" key="10">
    <source>
        <dbReference type="ARBA" id="ARBA00022842"/>
    </source>
</evidence>
<comment type="domain">
    <text evidence="12">Comprises two domains: an N-terminal domain containing the nucleotidyltransferase activity and a C-terminal HD domain associated with both phosphodiesterase and phosphatase activities.</text>
</comment>
<dbReference type="SUPFAM" id="SSF81891">
    <property type="entry name" value="Poly A polymerase C-terminal region-like"/>
    <property type="match status" value="1"/>
</dbReference>
<comment type="miscellaneous">
    <text evidence="12">A single active site specifically recognizes both ATP and CTP and is responsible for their addition.</text>
</comment>
<dbReference type="GO" id="GO:0005524">
    <property type="term" value="F:ATP binding"/>
    <property type="evidence" value="ECO:0007669"/>
    <property type="project" value="UniProtKB-UniRule"/>
</dbReference>
<dbReference type="EC" id="2.7.7.72" evidence="12"/>
<dbReference type="AlphaFoldDB" id="A0A7C1VSE9"/>
<sequence length="406" mass="45987">MNAYLVGGCVRDKLLGVPVKDRDWVVTGSTVEDMLANDFSPVGKDFPVFLHPKTHEEYALARTERKSGVGYVGFTVHASPEVTLEEDLARRDLTINAMAETDSGDIIDPFNGQQDLKDRLLRHVSPAFIEDPVRVLRIARFAARFNFQIADETQVLIKQMVDGGELEHLVAERVWQELSKALQTPQPSIFFTSLRQVGALRVLFPEVDRLFGVPQVPKWHPEIDTGIHVMMVIDQAANLTEDITVRFASLCHDLGKGITPKHILPKHTGHEASSIDLTQRLCERLRVPKELTTFALKVAEFHTDVHLLFELPAERALQVMEGLDCFRRPERFEQFLLAGEADFRGRPGYETVEYPEKRVFAECYTKASEVNAHQFVEAGMKGEEIKTAMHTARIEVIDDILSQYRK</sequence>
<organism evidence="14">
    <name type="scientific">Methylophaga aminisulfidivorans</name>
    <dbReference type="NCBI Taxonomy" id="230105"/>
    <lineage>
        <taxon>Bacteria</taxon>
        <taxon>Pseudomonadati</taxon>
        <taxon>Pseudomonadota</taxon>
        <taxon>Gammaproteobacteria</taxon>
        <taxon>Thiotrichales</taxon>
        <taxon>Piscirickettsiaceae</taxon>
        <taxon>Methylophaga</taxon>
    </lineage>
</organism>
<dbReference type="GO" id="GO:0004112">
    <property type="term" value="F:cyclic-nucleotide phosphodiesterase activity"/>
    <property type="evidence" value="ECO:0007669"/>
    <property type="project" value="UniProtKB-UniRule"/>
</dbReference>
<comment type="function">
    <text evidence="12">Catalyzes the addition and repair of the essential 3'-terminal CCA sequence in tRNAs without using a nucleic acid template. Adds these three nucleotides in the order of C, C, and A to the tRNA nucleotide-73, using CTP and ATP as substrates and producing inorganic pyrophosphate. tRNA 3'-terminal CCA addition is required both for tRNA processing and repair. Also involved in tRNA surveillance by mediating tandem CCA addition to generate a CCACCA at the 3' terminus of unstable tRNAs. While stable tRNAs receive only 3'-terminal CCA, unstable tRNAs are marked with CCACCA and rapidly degraded.</text>
</comment>
<feature type="binding site" evidence="12">
    <location>
        <position position="21"/>
    </location>
    <ligand>
        <name>Mg(2+)</name>
        <dbReference type="ChEBI" id="CHEBI:18420"/>
    </ligand>
</feature>
<keyword evidence="6 12" id="KW-0547">Nucleotide-binding</keyword>
<keyword evidence="1 12" id="KW-0533">Nickel</keyword>
<name>A0A7C1VSE9_9GAMM</name>
<evidence type="ECO:0000313" key="14">
    <source>
        <dbReference type="EMBL" id="HEC74620.1"/>
    </source>
</evidence>
<keyword evidence="3 12" id="KW-0819">tRNA processing</keyword>
<evidence type="ECO:0000256" key="9">
    <source>
        <dbReference type="ARBA" id="ARBA00022840"/>
    </source>
</evidence>
<dbReference type="InterPro" id="IPR012006">
    <property type="entry name" value="CCA_bact"/>
</dbReference>
<comment type="caution">
    <text evidence="14">The sequence shown here is derived from an EMBL/GenBank/DDBJ whole genome shotgun (WGS) entry which is preliminary data.</text>
</comment>
<dbReference type="Pfam" id="PF12627">
    <property type="entry name" value="PolyA_pol_RNAbd"/>
    <property type="match status" value="1"/>
</dbReference>